<dbReference type="GO" id="GO:0008519">
    <property type="term" value="F:ammonium channel activity"/>
    <property type="evidence" value="ECO:0007669"/>
    <property type="project" value="InterPro"/>
</dbReference>
<evidence type="ECO:0000256" key="2">
    <source>
        <dbReference type="ARBA" id="ARBA00004141"/>
    </source>
</evidence>
<dbReference type="SUPFAM" id="SSF47384">
    <property type="entry name" value="Homodimeric domain of signal transducing histidine kinase"/>
    <property type="match status" value="1"/>
</dbReference>
<feature type="transmembrane region" description="Helical" evidence="12">
    <location>
        <begin position="223"/>
        <end position="247"/>
    </location>
</feature>
<gene>
    <name evidence="14" type="primary">amt</name>
    <name evidence="14" type="ORF">NUH88_17960</name>
</gene>
<dbReference type="SMART" id="SM00388">
    <property type="entry name" value="HisKA"/>
    <property type="match status" value="1"/>
</dbReference>
<dbReference type="SMART" id="SM00387">
    <property type="entry name" value="HATPase_c"/>
    <property type="match status" value="1"/>
</dbReference>
<dbReference type="Pfam" id="PF00512">
    <property type="entry name" value="HisKA"/>
    <property type="match status" value="1"/>
</dbReference>
<dbReference type="PANTHER" id="PTHR11730:SF6">
    <property type="entry name" value="AMMONIUM TRANSPORTER"/>
    <property type="match status" value="1"/>
</dbReference>
<dbReference type="PROSITE" id="PS01219">
    <property type="entry name" value="AMMONIUM_TRANSP"/>
    <property type="match status" value="1"/>
</dbReference>
<dbReference type="AlphaFoldDB" id="A0A9J7AQW4"/>
<keyword evidence="15" id="KW-1185">Reference proteome</keyword>
<keyword evidence="5" id="KW-0597">Phosphoprotein</keyword>
<keyword evidence="10 12" id="KW-0472">Membrane</keyword>
<organism evidence="14 15">
    <name type="scientific">Nisaea acidiphila</name>
    <dbReference type="NCBI Taxonomy" id="1862145"/>
    <lineage>
        <taxon>Bacteria</taxon>
        <taxon>Pseudomonadati</taxon>
        <taxon>Pseudomonadota</taxon>
        <taxon>Alphaproteobacteria</taxon>
        <taxon>Rhodospirillales</taxon>
        <taxon>Thalassobaculaceae</taxon>
        <taxon>Nisaea</taxon>
    </lineage>
</organism>
<dbReference type="Pfam" id="PF00909">
    <property type="entry name" value="Ammonium_transp"/>
    <property type="match status" value="1"/>
</dbReference>
<evidence type="ECO:0000259" key="13">
    <source>
        <dbReference type="PROSITE" id="PS50109"/>
    </source>
</evidence>
<dbReference type="RefSeq" id="WP_257767823.1">
    <property type="nucleotide sequence ID" value="NZ_CP102480.1"/>
</dbReference>
<keyword evidence="8" id="KW-0418">Kinase</keyword>
<feature type="transmembrane region" description="Helical" evidence="12">
    <location>
        <begin position="114"/>
        <end position="134"/>
    </location>
</feature>
<evidence type="ECO:0000256" key="8">
    <source>
        <dbReference type="ARBA" id="ARBA00022777"/>
    </source>
</evidence>
<keyword evidence="7 12" id="KW-0812">Transmembrane</keyword>
<feature type="transmembrane region" description="Helical" evidence="12">
    <location>
        <begin position="347"/>
        <end position="365"/>
    </location>
</feature>
<comment type="similarity">
    <text evidence="3 12">Belongs to the ammonia transporter channel (TC 1.A.11.2) family.</text>
</comment>
<evidence type="ECO:0000313" key="15">
    <source>
        <dbReference type="Proteomes" id="UP001060336"/>
    </source>
</evidence>
<feature type="transmembrane region" description="Helical" evidence="12">
    <location>
        <begin position="194"/>
        <end position="211"/>
    </location>
</feature>
<evidence type="ECO:0000256" key="1">
    <source>
        <dbReference type="ARBA" id="ARBA00000085"/>
    </source>
</evidence>
<feature type="transmembrane region" description="Helical" evidence="12">
    <location>
        <begin position="6"/>
        <end position="25"/>
    </location>
</feature>
<dbReference type="Gene3D" id="1.10.287.130">
    <property type="match status" value="1"/>
</dbReference>
<dbReference type="PROSITE" id="PS50109">
    <property type="entry name" value="HIS_KIN"/>
    <property type="match status" value="1"/>
</dbReference>
<dbReference type="InterPro" id="IPR018047">
    <property type="entry name" value="Ammonium_transpt_CS"/>
</dbReference>
<feature type="domain" description="Histidine kinase" evidence="13">
    <location>
        <begin position="458"/>
        <end position="678"/>
    </location>
</feature>
<feature type="transmembrane region" description="Helical" evidence="12">
    <location>
        <begin position="154"/>
        <end position="174"/>
    </location>
</feature>
<dbReference type="Pfam" id="PF02518">
    <property type="entry name" value="HATPase_c"/>
    <property type="match status" value="1"/>
</dbReference>
<evidence type="ECO:0000256" key="12">
    <source>
        <dbReference type="RuleBase" id="RU362002"/>
    </source>
</evidence>
<dbReference type="NCBIfam" id="TIGR00836">
    <property type="entry name" value="amt"/>
    <property type="match status" value="1"/>
</dbReference>
<dbReference type="InterPro" id="IPR005467">
    <property type="entry name" value="His_kinase_dom"/>
</dbReference>
<dbReference type="Gene3D" id="1.10.3430.10">
    <property type="entry name" value="Ammonium transporter AmtB like domains"/>
    <property type="match status" value="1"/>
</dbReference>
<dbReference type="CDD" id="cd00075">
    <property type="entry name" value="HATPase"/>
    <property type="match status" value="1"/>
</dbReference>
<dbReference type="InterPro" id="IPR003661">
    <property type="entry name" value="HisK_dim/P_dom"/>
</dbReference>
<evidence type="ECO:0000256" key="10">
    <source>
        <dbReference type="ARBA" id="ARBA00023136"/>
    </source>
</evidence>
<dbReference type="InterPro" id="IPR024041">
    <property type="entry name" value="NH4_transpt_AmtB-like_dom"/>
</dbReference>
<dbReference type="GO" id="GO:0005886">
    <property type="term" value="C:plasma membrane"/>
    <property type="evidence" value="ECO:0007669"/>
    <property type="project" value="UniProtKB-SubCell"/>
</dbReference>
<accession>A0A9J7AQW4</accession>
<dbReference type="InterPro" id="IPR001905">
    <property type="entry name" value="Ammonium_transpt"/>
</dbReference>
<dbReference type="Gene3D" id="3.30.565.10">
    <property type="entry name" value="Histidine kinase-like ATPase, C-terminal domain"/>
    <property type="match status" value="1"/>
</dbReference>
<feature type="transmembrane region" description="Helical" evidence="12">
    <location>
        <begin position="306"/>
        <end position="327"/>
    </location>
</feature>
<proteinExistence type="inferred from homology"/>
<comment type="subcellular location">
    <subcellularLocation>
        <location evidence="12">Cell membrane</location>
        <topology evidence="12">Multi-pass membrane protein</topology>
    </subcellularLocation>
    <subcellularLocation>
        <location evidence="2">Membrane</location>
        <topology evidence="2">Multi-pass membrane protein</topology>
    </subcellularLocation>
</comment>
<evidence type="ECO:0000313" key="14">
    <source>
        <dbReference type="EMBL" id="UUX49274.1"/>
    </source>
</evidence>
<feature type="transmembrane region" description="Helical" evidence="12">
    <location>
        <begin position="278"/>
        <end position="299"/>
    </location>
</feature>
<feature type="transmembrane region" description="Helical" evidence="12">
    <location>
        <begin position="84"/>
        <end position="107"/>
    </location>
</feature>
<dbReference type="PANTHER" id="PTHR11730">
    <property type="entry name" value="AMMONIUM TRANSPORTER"/>
    <property type="match status" value="1"/>
</dbReference>
<dbReference type="GO" id="GO:0000155">
    <property type="term" value="F:phosphorelay sensor kinase activity"/>
    <property type="evidence" value="ECO:0007669"/>
    <property type="project" value="InterPro"/>
</dbReference>
<keyword evidence="4 12" id="KW-0813">Transport</keyword>
<feature type="transmembrane region" description="Helical" evidence="12">
    <location>
        <begin position="46"/>
        <end position="64"/>
    </location>
</feature>
<protein>
    <recommendedName>
        <fullName evidence="12">Ammonium transporter</fullName>
    </recommendedName>
</protein>
<sequence>MNLDVLWVLFCAGLVFVMQPGFACLESGLARSKNSINVATKNVADFIVCTVFYFLFGFGLMFGQSQSGLFGWSFMLFNEIDAELVAFFMYQLMFCGTAATIISGAVAERMSFNAYLAVSALVSVLIYPLFGHWAWGGAVADGIGWLQSIGFVDFAGGTVVHSLAGWVGLAAVIIIGPRIGRTRADRSPFRSHSLPLATLGMFLIWFGWIGFNGGSLLTADERVPLVVLNTMVAGSMGGFGAVLFGYFTDRRVNVTDLICGCLAGLVAITPTAHCVTLISAVILSLIGSILCLLSARLIARMGIDDAVSAFPVHTVAGAWGTLSVALFGDLELIGTGLTRLEQLGVQALGILVAMVWAFAFGYVLLRILNHFLPMRVPEDWERMGLNVSEHGESTDQFELLRSMEQHRKTGEFESPIFVEPDSEVGDIARQYNLVLKRLSEAKAEAEQANAAKSKFLASMSHELRTPLNAIIGFSEMMTRKYFGELGSEKYEDYANEIYNSSHHLLDLVNGVLNISTIESGDYSLDKSIIDLKTIARESARVASQSAREKKLKLVVLGDDKAPNLEADARAMRQIILNLISNAIRHTPDGGTITVEINATEDQHRLSVRDTGEGIAPEWLPRLTEPFTTTASSPYLAEGGAGLGLSIVKMLVHLHGGTLDIESEVGKGTEVKIVLPNGTPASTIEAAD</sequence>
<dbReference type="CDD" id="cd00082">
    <property type="entry name" value="HisKA"/>
    <property type="match status" value="1"/>
</dbReference>
<comment type="catalytic activity">
    <reaction evidence="1">
        <text>ATP + protein L-histidine = ADP + protein N-phospho-L-histidine.</text>
        <dbReference type="EC" id="2.7.13.3"/>
    </reaction>
</comment>
<evidence type="ECO:0000256" key="4">
    <source>
        <dbReference type="ARBA" id="ARBA00022448"/>
    </source>
</evidence>
<dbReference type="SUPFAM" id="SSF55874">
    <property type="entry name" value="ATPase domain of HSP90 chaperone/DNA topoisomerase II/histidine kinase"/>
    <property type="match status" value="1"/>
</dbReference>
<evidence type="ECO:0000256" key="11">
    <source>
        <dbReference type="ARBA" id="ARBA00023177"/>
    </source>
</evidence>
<dbReference type="SUPFAM" id="SSF111352">
    <property type="entry name" value="Ammonium transporter"/>
    <property type="match status" value="1"/>
</dbReference>
<name>A0A9J7AQW4_9PROT</name>
<dbReference type="PRINTS" id="PR00344">
    <property type="entry name" value="BCTRLSENSOR"/>
</dbReference>
<dbReference type="FunFam" id="3.30.565.10:FF:000006">
    <property type="entry name" value="Sensor histidine kinase WalK"/>
    <property type="match status" value="1"/>
</dbReference>
<dbReference type="InterPro" id="IPR004358">
    <property type="entry name" value="Sig_transdc_His_kin-like_C"/>
</dbReference>
<dbReference type="InterPro" id="IPR036097">
    <property type="entry name" value="HisK_dim/P_sf"/>
</dbReference>
<dbReference type="InterPro" id="IPR029020">
    <property type="entry name" value="Ammonium/urea_transptr"/>
</dbReference>
<evidence type="ECO:0000256" key="9">
    <source>
        <dbReference type="ARBA" id="ARBA00022989"/>
    </source>
</evidence>
<feature type="transmembrane region" description="Helical" evidence="12">
    <location>
        <begin position="254"/>
        <end position="272"/>
    </location>
</feature>
<evidence type="ECO:0000256" key="3">
    <source>
        <dbReference type="ARBA" id="ARBA00005887"/>
    </source>
</evidence>
<dbReference type="InterPro" id="IPR003594">
    <property type="entry name" value="HATPase_dom"/>
</dbReference>
<dbReference type="EMBL" id="CP102480">
    <property type="protein sequence ID" value="UUX49274.1"/>
    <property type="molecule type" value="Genomic_DNA"/>
</dbReference>
<keyword evidence="6" id="KW-0808">Transferase</keyword>
<keyword evidence="9 12" id="KW-1133">Transmembrane helix</keyword>
<evidence type="ECO:0000256" key="6">
    <source>
        <dbReference type="ARBA" id="ARBA00022679"/>
    </source>
</evidence>
<dbReference type="GO" id="GO:0097272">
    <property type="term" value="P:ammonium homeostasis"/>
    <property type="evidence" value="ECO:0007669"/>
    <property type="project" value="TreeGrafter"/>
</dbReference>
<evidence type="ECO:0000256" key="7">
    <source>
        <dbReference type="ARBA" id="ARBA00022692"/>
    </source>
</evidence>
<dbReference type="KEGG" id="naci:NUH88_17960"/>
<reference evidence="14" key="1">
    <citation type="submission" date="2022-08" db="EMBL/GenBank/DDBJ databases">
        <title>Nisaea acidiphila sp. nov., isolated from a marine algal debris and emended description of the genus Nisaea Urios et al. 2008.</title>
        <authorList>
            <person name="Kwon K."/>
        </authorList>
    </citation>
    <scope>NUCLEOTIDE SEQUENCE</scope>
    <source>
        <strain evidence="14">MEBiC11861</strain>
    </source>
</reference>
<dbReference type="Proteomes" id="UP001060336">
    <property type="component" value="Chromosome"/>
</dbReference>
<evidence type="ECO:0000256" key="5">
    <source>
        <dbReference type="ARBA" id="ARBA00022553"/>
    </source>
</evidence>
<keyword evidence="11 12" id="KW-0924">Ammonia transport</keyword>
<dbReference type="InterPro" id="IPR036890">
    <property type="entry name" value="HATPase_C_sf"/>
</dbReference>